<dbReference type="SUPFAM" id="SSF53474">
    <property type="entry name" value="alpha/beta-Hydrolases"/>
    <property type="match status" value="1"/>
</dbReference>
<sequence>MPTLVLLFKLLLKLLLVLGGGLAIAYLAACVFLLFRQNRFIFFPAPVSETTPAVVNLVYQDIWIPITTPTGKAERLHGWWMPPTEPEQGVILYVHGNGANVGATVSQSQRFHQLGLSVFVFDYRGYGRSEGSFPTEAQVYADTQAAWNYLTQVREIPPEQIFLYGHSLGGAIAIDLAIKQPEVAGLIVESSFTSMRRMVDVRGGFGLFPADLLLTQKFNSLEKVRSLKTPVLFIHGTLDLTVPAEMSRTLFQAAPEPKQLLLVEDAGHNDVAAIGEGRYLQVIQQFVEQVQTRQKQTAVSQ</sequence>
<dbReference type="Pfam" id="PF12146">
    <property type="entry name" value="Hydrolase_4"/>
    <property type="match status" value="1"/>
</dbReference>
<accession>A0ABV0J5N0</accession>
<evidence type="ECO:0000313" key="4">
    <source>
        <dbReference type="Proteomes" id="UP001464891"/>
    </source>
</evidence>
<dbReference type="RefSeq" id="WP_190439631.1">
    <property type="nucleotide sequence ID" value="NZ_JAMPKM010000003.1"/>
</dbReference>
<feature type="domain" description="Serine aminopeptidase S33" evidence="2">
    <location>
        <begin position="87"/>
        <end position="198"/>
    </location>
</feature>
<dbReference type="Gene3D" id="3.40.50.1820">
    <property type="entry name" value="alpha/beta hydrolase"/>
    <property type="match status" value="1"/>
</dbReference>
<dbReference type="Proteomes" id="UP001464891">
    <property type="component" value="Unassembled WGS sequence"/>
</dbReference>
<dbReference type="InterPro" id="IPR022742">
    <property type="entry name" value="Hydrolase_4"/>
</dbReference>
<evidence type="ECO:0000313" key="3">
    <source>
        <dbReference type="EMBL" id="MEP0817081.1"/>
    </source>
</evidence>
<name>A0ABV0J5N0_9CYAN</name>
<keyword evidence="3" id="KW-0378">Hydrolase</keyword>
<organism evidence="3 4">
    <name type="scientific">Trichocoleus desertorum GB2-A4</name>
    <dbReference type="NCBI Taxonomy" id="2933944"/>
    <lineage>
        <taxon>Bacteria</taxon>
        <taxon>Bacillati</taxon>
        <taxon>Cyanobacteriota</taxon>
        <taxon>Cyanophyceae</taxon>
        <taxon>Leptolyngbyales</taxon>
        <taxon>Trichocoleusaceae</taxon>
        <taxon>Trichocoleus</taxon>
    </lineage>
</organism>
<protein>
    <submittedName>
        <fullName evidence="3">Alpha/beta hydrolase</fullName>
    </submittedName>
</protein>
<keyword evidence="1" id="KW-1133">Transmembrane helix</keyword>
<feature type="transmembrane region" description="Helical" evidence="1">
    <location>
        <begin position="12"/>
        <end position="35"/>
    </location>
</feature>
<keyword evidence="1" id="KW-0812">Transmembrane</keyword>
<dbReference type="GO" id="GO:0016787">
    <property type="term" value="F:hydrolase activity"/>
    <property type="evidence" value="ECO:0007669"/>
    <property type="project" value="UniProtKB-KW"/>
</dbReference>
<dbReference type="InterPro" id="IPR029058">
    <property type="entry name" value="AB_hydrolase_fold"/>
</dbReference>
<proteinExistence type="predicted"/>
<reference evidence="3 4" key="1">
    <citation type="submission" date="2022-04" db="EMBL/GenBank/DDBJ databases">
        <title>Positive selection, recombination, and allopatry shape intraspecific diversity of widespread and dominant cyanobacteria.</title>
        <authorList>
            <person name="Wei J."/>
            <person name="Shu W."/>
            <person name="Hu C."/>
        </authorList>
    </citation>
    <scope>NUCLEOTIDE SEQUENCE [LARGE SCALE GENOMIC DNA]</scope>
    <source>
        <strain evidence="3 4">GB2-A4</strain>
    </source>
</reference>
<keyword evidence="4" id="KW-1185">Reference proteome</keyword>
<dbReference type="PANTHER" id="PTHR12277:SF81">
    <property type="entry name" value="PROTEIN ABHD13"/>
    <property type="match status" value="1"/>
</dbReference>
<gene>
    <name evidence="3" type="ORF">NC998_08220</name>
</gene>
<evidence type="ECO:0000259" key="2">
    <source>
        <dbReference type="Pfam" id="PF12146"/>
    </source>
</evidence>
<comment type="caution">
    <text evidence="3">The sequence shown here is derived from an EMBL/GenBank/DDBJ whole genome shotgun (WGS) entry which is preliminary data.</text>
</comment>
<dbReference type="PANTHER" id="PTHR12277">
    <property type="entry name" value="ALPHA/BETA HYDROLASE DOMAIN-CONTAINING PROTEIN"/>
    <property type="match status" value="1"/>
</dbReference>
<evidence type="ECO:0000256" key="1">
    <source>
        <dbReference type="SAM" id="Phobius"/>
    </source>
</evidence>
<keyword evidence="1" id="KW-0472">Membrane</keyword>
<dbReference type="EMBL" id="JAMPKM010000003">
    <property type="protein sequence ID" value="MEP0817081.1"/>
    <property type="molecule type" value="Genomic_DNA"/>
</dbReference>